<feature type="compositionally biased region" description="Low complexity" evidence="1">
    <location>
        <begin position="326"/>
        <end position="339"/>
    </location>
</feature>
<evidence type="ECO:0000313" key="3">
    <source>
        <dbReference type="Proteomes" id="UP000823388"/>
    </source>
</evidence>
<feature type="region of interest" description="Disordered" evidence="1">
    <location>
        <begin position="809"/>
        <end position="835"/>
    </location>
</feature>
<protein>
    <submittedName>
        <fullName evidence="2">Uncharacterized protein</fullName>
    </submittedName>
</protein>
<accession>A0A8T0QLA0</accession>
<evidence type="ECO:0000256" key="1">
    <source>
        <dbReference type="SAM" id="MobiDB-lite"/>
    </source>
</evidence>
<feature type="compositionally biased region" description="Low complexity" evidence="1">
    <location>
        <begin position="656"/>
        <end position="674"/>
    </location>
</feature>
<sequence length="878" mass="96044">MISMHSGKGRFSAAEQQGYGVWDKNMEFWTVQTSNLTTPVGTNLVSSDSDSSILVWCSPKKMDQATTSVSSPRNGDKTELEQLSSDLQALKSLYGLLHKGPANENLDETSRALLMKMLDDATQQTLLKQANILSGSLMSPALERKLSIRSDRQTRDAEPPTSLRPPASPSLTSLLAGERPSWLNPQYSTVSSRASGHVHGGPLAAEEPVLARLATYRSSRTTASALLPRHRPSGEQRNSGLSLYRLPLAATSRHGTVTGGVQNADQRDTARRTSGRGDQTTLEASNSRGSEQARPGMAATSQHGTLAWDMTHRTSGRGDQSSPEGSISRSPRSVSPEVSLGRARLLDRSTVRHVGAEGFSSTCPLGRLDSGLSLGMVSRRGSERAGRGVAATSQHGTVIGSNRHAEQWDRTRRTSGRGDQSSTEGSNNHHSMSREMSLEWKRPQGRSTGRRVRAESSSSTRRLGRLDSRLSLGMASRLGSERAGRGVAATSRHGTVTGSNRHADQRDKTRRAFARGDQSSTKGSSQRRSVSRGGSLGRARLHDRATIRHAGAESSSSTRPLRRQDSRLSLGKASRRGSERAICAMATPKQSSSSNTMVTIHSRIRPNRDPKEHCLRRAEDDDDEESTPQRQSTDASASSAVLSRRKPWRTLKRVDSGSMYMSSHNNSSGSAISYHSTSPTVLPESSASASYSPPPLSRPGIAPPPVSWQGIAPPMSWRGIAPSSVPWRGIVPPMYAPHVSRSMRRRRRRQEVLAKRVERLRMLKNKIATVFHHHYHYGHDQEGPSSSRVPGEQHHMSPWKYLGGMLHRTKGQDKKSSTSRAVVSMPGKRPGGSGNMHALFDAMRQHLRAKRKAPASVNVWRQIANRSPVQAKKMHWWQ</sequence>
<feature type="compositionally biased region" description="Basic and acidic residues" evidence="1">
    <location>
        <begin position="403"/>
        <end position="412"/>
    </location>
</feature>
<feature type="compositionally biased region" description="Low complexity" evidence="1">
    <location>
        <begin position="523"/>
        <end position="533"/>
    </location>
</feature>
<feature type="compositionally biased region" description="Basic and acidic residues" evidence="1">
    <location>
        <begin position="148"/>
        <end position="158"/>
    </location>
</feature>
<feature type="compositionally biased region" description="Low complexity" evidence="1">
    <location>
        <begin position="682"/>
        <end position="691"/>
    </location>
</feature>
<feature type="compositionally biased region" description="Basic and acidic residues" evidence="1">
    <location>
        <begin position="432"/>
        <end position="442"/>
    </location>
</feature>
<gene>
    <name evidence="2" type="ORF">PVAP13_7KG328300</name>
</gene>
<dbReference type="AlphaFoldDB" id="A0A8T0QLA0"/>
<proteinExistence type="predicted"/>
<keyword evidence="3" id="KW-1185">Reference proteome</keyword>
<feature type="compositionally biased region" description="Polar residues" evidence="1">
    <location>
        <begin position="588"/>
        <end position="599"/>
    </location>
</feature>
<feature type="compositionally biased region" description="Polar residues" evidence="1">
    <location>
        <begin position="628"/>
        <end position="641"/>
    </location>
</feature>
<dbReference type="EMBL" id="CM029049">
    <property type="protein sequence ID" value="KAG2574465.1"/>
    <property type="molecule type" value="Genomic_DNA"/>
</dbReference>
<dbReference type="Proteomes" id="UP000823388">
    <property type="component" value="Chromosome 7K"/>
</dbReference>
<name>A0A8T0QLA0_PANVG</name>
<organism evidence="2 3">
    <name type="scientific">Panicum virgatum</name>
    <name type="common">Blackwell switchgrass</name>
    <dbReference type="NCBI Taxonomy" id="38727"/>
    <lineage>
        <taxon>Eukaryota</taxon>
        <taxon>Viridiplantae</taxon>
        <taxon>Streptophyta</taxon>
        <taxon>Embryophyta</taxon>
        <taxon>Tracheophyta</taxon>
        <taxon>Spermatophyta</taxon>
        <taxon>Magnoliopsida</taxon>
        <taxon>Liliopsida</taxon>
        <taxon>Poales</taxon>
        <taxon>Poaceae</taxon>
        <taxon>PACMAD clade</taxon>
        <taxon>Panicoideae</taxon>
        <taxon>Panicodae</taxon>
        <taxon>Paniceae</taxon>
        <taxon>Panicinae</taxon>
        <taxon>Panicum</taxon>
        <taxon>Panicum sect. Hiantes</taxon>
    </lineage>
</organism>
<feature type="region of interest" description="Disordered" evidence="1">
    <location>
        <begin position="148"/>
        <end position="174"/>
    </location>
</feature>
<feature type="compositionally biased region" description="Polar residues" evidence="1">
    <location>
        <begin position="391"/>
        <end position="400"/>
    </location>
</feature>
<feature type="compositionally biased region" description="Polar residues" evidence="1">
    <location>
        <begin position="254"/>
        <end position="264"/>
    </location>
</feature>
<feature type="compositionally biased region" description="Polar residues" evidence="1">
    <location>
        <begin position="276"/>
        <end position="290"/>
    </location>
</feature>
<feature type="compositionally biased region" description="Polar residues" evidence="1">
    <location>
        <begin position="417"/>
        <end position="430"/>
    </location>
</feature>
<feature type="compositionally biased region" description="Basic and acidic residues" evidence="1">
    <location>
        <begin position="606"/>
        <end position="619"/>
    </location>
</feature>
<comment type="caution">
    <text evidence="2">The sequence shown here is derived from an EMBL/GenBank/DDBJ whole genome shotgun (WGS) entry which is preliminary data.</text>
</comment>
<feature type="region of interest" description="Disordered" evidence="1">
    <location>
        <begin position="380"/>
        <end position="696"/>
    </location>
</feature>
<evidence type="ECO:0000313" key="2">
    <source>
        <dbReference type="EMBL" id="KAG2574465.1"/>
    </source>
</evidence>
<reference evidence="2" key="1">
    <citation type="submission" date="2020-05" db="EMBL/GenBank/DDBJ databases">
        <title>WGS assembly of Panicum virgatum.</title>
        <authorList>
            <person name="Lovell J.T."/>
            <person name="Jenkins J."/>
            <person name="Shu S."/>
            <person name="Juenger T.E."/>
            <person name="Schmutz J."/>
        </authorList>
    </citation>
    <scope>NUCLEOTIDE SEQUENCE</scope>
    <source>
        <strain evidence="2">AP13</strain>
    </source>
</reference>
<feature type="region of interest" description="Disordered" evidence="1">
    <location>
        <begin position="254"/>
        <end position="341"/>
    </location>
</feature>